<dbReference type="RefSeq" id="WP_215880690.1">
    <property type="nucleotide sequence ID" value="NZ_JAAOMP010000029.1"/>
</dbReference>
<evidence type="ECO:0000313" key="1">
    <source>
        <dbReference type="EMBL" id="MBU2759060.1"/>
    </source>
</evidence>
<proteinExistence type="predicted"/>
<reference evidence="1 2" key="1">
    <citation type="journal article" date="2021" name="ISME J.">
        <title>Genomic evolution of the class Acidithiobacillia: deep-branching Proteobacteria living in extreme acidic conditions.</title>
        <authorList>
            <person name="Moya-Beltran A."/>
            <person name="Beard S."/>
            <person name="Rojas-Villalobos C."/>
            <person name="Issotta F."/>
            <person name="Gallardo Y."/>
            <person name="Ulloa R."/>
            <person name="Giaveno A."/>
            <person name="Degli Esposti M."/>
            <person name="Johnson D.B."/>
            <person name="Quatrini R."/>
        </authorList>
    </citation>
    <scope>NUCLEOTIDE SEQUENCE [LARGE SCALE GENOMIC DNA]</scope>
    <source>
        <strain evidence="1 2">RW2</strain>
    </source>
</reference>
<accession>A0ABS5ZX92</accession>
<evidence type="ECO:0000313" key="2">
    <source>
        <dbReference type="Proteomes" id="UP000755654"/>
    </source>
</evidence>
<name>A0ABS5ZX92_9PROT</name>
<keyword evidence="2" id="KW-1185">Reference proteome</keyword>
<sequence>MKNPEDKVRTTTTGARQRLRSLFRKSTRGSKIHPTDLAFAQTIAADLKNQEESVQKPAIIRTDGGGKRAEAIAHAITTICAQEGVLLPFEGEIPVFAQVEGRSSTLFSVRIPEGCSGPMDARVFIVCEGAHRIKEETLHGVVLEEI</sequence>
<dbReference type="EMBL" id="JAAOMP010000029">
    <property type="protein sequence ID" value="MBU2759060.1"/>
    <property type="molecule type" value="Genomic_DNA"/>
</dbReference>
<organism evidence="1 2">
    <name type="scientific">Acidithiobacillus sulfurivorans</name>
    <dbReference type="NCBI Taxonomy" id="1958756"/>
    <lineage>
        <taxon>Bacteria</taxon>
        <taxon>Pseudomonadati</taxon>
        <taxon>Pseudomonadota</taxon>
        <taxon>Acidithiobacillia</taxon>
        <taxon>Acidithiobacillales</taxon>
        <taxon>Acidithiobacillaceae</taxon>
        <taxon>Acidithiobacillus</taxon>
    </lineage>
</organism>
<gene>
    <name evidence="1" type="ORF">HAP95_02545</name>
</gene>
<comment type="caution">
    <text evidence="1">The sequence shown here is derived from an EMBL/GenBank/DDBJ whole genome shotgun (WGS) entry which is preliminary data.</text>
</comment>
<protein>
    <submittedName>
        <fullName evidence="1">Uncharacterized protein</fullName>
    </submittedName>
</protein>
<dbReference type="Proteomes" id="UP000755654">
    <property type="component" value="Unassembled WGS sequence"/>
</dbReference>